<evidence type="ECO:0000256" key="7">
    <source>
        <dbReference type="ARBA" id="ARBA00023180"/>
    </source>
</evidence>
<accession>A0AAD7ZHK2</accession>
<keyword evidence="3 8" id="KW-0812">Transmembrane</keyword>
<evidence type="ECO:0000256" key="4">
    <source>
        <dbReference type="ARBA" id="ARBA00022989"/>
    </source>
</evidence>
<dbReference type="GO" id="GO:0005886">
    <property type="term" value="C:plasma membrane"/>
    <property type="evidence" value="ECO:0007669"/>
    <property type="project" value="UniProtKB-SubCell"/>
</dbReference>
<reference evidence="9" key="2">
    <citation type="submission" date="2023-05" db="EMBL/GenBank/DDBJ databases">
        <authorList>
            <person name="Fouks B."/>
        </authorList>
    </citation>
    <scope>NUCLEOTIDE SEQUENCE</scope>
    <source>
        <strain evidence="9">Stay&amp;Tobe</strain>
        <tissue evidence="9">Testes</tissue>
    </source>
</reference>
<organism evidence="9 10">
    <name type="scientific">Diploptera punctata</name>
    <name type="common">Pacific beetle cockroach</name>
    <dbReference type="NCBI Taxonomy" id="6984"/>
    <lineage>
        <taxon>Eukaryota</taxon>
        <taxon>Metazoa</taxon>
        <taxon>Ecdysozoa</taxon>
        <taxon>Arthropoda</taxon>
        <taxon>Hexapoda</taxon>
        <taxon>Insecta</taxon>
        <taxon>Pterygota</taxon>
        <taxon>Neoptera</taxon>
        <taxon>Polyneoptera</taxon>
        <taxon>Dictyoptera</taxon>
        <taxon>Blattodea</taxon>
        <taxon>Blaberoidea</taxon>
        <taxon>Blaberidae</taxon>
        <taxon>Diplopterinae</taxon>
        <taxon>Diploptera</taxon>
    </lineage>
</organism>
<feature type="transmembrane region" description="Helical" evidence="8">
    <location>
        <begin position="611"/>
        <end position="634"/>
    </location>
</feature>
<evidence type="ECO:0000256" key="6">
    <source>
        <dbReference type="ARBA" id="ARBA00023170"/>
    </source>
</evidence>
<evidence type="ECO:0000256" key="8">
    <source>
        <dbReference type="SAM" id="Phobius"/>
    </source>
</evidence>
<evidence type="ECO:0000256" key="2">
    <source>
        <dbReference type="ARBA" id="ARBA00022475"/>
    </source>
</evidence>
<dbReference type="PANTHER" id="PTHR42643:SF30">
    <property type="entry name" value="IONOTROPIC RECEPTOR 40A-RELATED"/>
    <property type="match status" value="1"/>
</dbReference>
<keyword evidence="7" id="KW-0325">Glycoprotein</keyword>
<keyword evidence="5 8" id="KW-0472">Membrane</keyword>
<comment type="subcellular location">
    <subcellularLocation>
        <location evidence="1">Cell membrane</location>
        <topology evidence="1">Multi-pass membrane protein</topology>
    </subcellularLocation>
</comment>
<keyword evidence="6" id="KW-0675">Receptor</keyword>
<dbReference type="InterPro" id="IPR052192">
    <property type="entry name" value="Insect_Ionotropic_Sensory_Rcpt"/>
</dbReference>
<sequence>MTHVGESCHISNQNVTISLDRTEFNISTYFHDECIINETILVSDTLEDIHGYQKFVTLITDYEADSCLFGVTGDLEERILRGLHYSNNWSTLLFPYYRAFHYHGRSDISGYLIIIRLYESSAIIKQIDQILIALDLYRMLKYSALFIIVITGEVDGFNVDDFIKLLVDSSVFDIIVLVYNESKMVVRFYTCNPYELPSGQCGSLYQSILINECYFDANGDAVLRNLTRDFEVIPNLEGCEAFLNGFPIESLVILEYNSSDSVYVSGFSNRSVVFIIFKYIFEAMKMTLNTNFPNFEEIKDHLIINLNLDFYQSRGEQFIRYYTAEYYWYLQKSEALPRWSIILCVFSNYLWICMFFVLLFTVFVLQYMSKSANYVPPWWLNLISLHLGIGIREPKEHYLRIILLSWLIYSTSINTTFQCFFTSYLVDTLYQHQIDTYEELVEENYELIFAKDNFVFTGNVYNTTSCMKWVDGEVDSLVYLHNGVKRAVFIPHESVSYFYNTICDGNVRNNLHRIINSQKQYHLIIEFSNRHFEKRIYVLLNRLIESGIPDKLVNDILHLRGKSFKSMLDMNSNELVTGVSHTKGNSTSYKSESFPIYFYYPFSIMHMSSAFLFYFIGLGVSFFIFLVEMFLFYYI</sequence>
<evidence type="ECO:0000256" key="1">
    <source>
        <dbReference type="ARBA" id="ARBA00004651"/>
    </source>
</evidence>
<gene>
    <name evidence="9" type="ORF">L9F63_024262</name>
</gene>
<evidence type="ECO:0000313" key="9">
    <source>
        <dbReference type="EMBL" id="KAJ9580561.1"/>
    </source>
</evidence>
<proteinExistence type="predicted"/>
<name>A0AAD7ZHK2_DIPPU</name>
<dbReference type="AlphaFoldDB" id="A0AAD7ZHK2"/>
<evidence type="ECO:0000313" key="10">
    <source>
        <dbReference type="Proteomes" id="UP001233999"/>
    </source>
</evidence>
<dbReference type="Proteomes" id="UP001233999">
    <property type="component" value="Unassembled WGS sequence"/>
</dbReference>
<protein>
    <submittedName>
        <fullName evidence="9">Uncharacterized protein</fullName>
    </submittedName>
</protein>
<comment type="caution">
    <text evidence="9">The sequence shown here is derived from an EMBL/GenBank/DDBJ whole genome shotgun (WGS) entry which is preliminary data.</text>
</comment>
<evidence type="ECO:0000256" key="3">
    <source>
        <dbReference type="ARBA" id="ARBA00022692"/>
    </source>
</evidence>
<dbReference type="EMBL" id="JASPKZ010008270">
    <property type="protein sequence ID" value="KAJ9580561.1"/>
    <property type="molecule type" value="Genomic_DNA"/>
</dbReference>
<keyword evidence="2" id="KW-1003">Cell membrane</keyword>
<keyword evidence="4 8" id="KW-1133">Transmembrane helix</keyword>
<evidence type="ECO:0000256" key="5">
    <source>
        <dbReference type="ARBA" id="ARBA00023136"/>
    </source>
</evidence>
<keyword evidence="10" id="KW-1185">Reference proteome</keyword>
<reference evidence="9" key="1">
    <citation type="journal article" date="2023" name="IScience">
        <title>Live-bearing cockroach genome reveals convergent evolutionary mechanisms linked to viviparity in insects and beyond.</title>
        <authorList>
            <person name="Fouks B."/>
            <person name="Harrison M.C."/>
            <person name="Mikhailova A.A."/>
            <person name="Marchal E."/>
            <person name="English S."/>
            <person name="Carruthers M."/>
            <person name="Jennings E.C."/>
            <person name="Chiamaka E.L."/>
            <person name="Frigard R.A."/>
            <person name="Pippel M."/>
            <person name="Attardo G.M."/>
            <person name="Benoit J.B."/>
            <person name="Bornberg-Bauer E."/>
            <person name="Tobe S.S."/>
        </authorList>
    </citation>
    <scope>NUCLEOTIDE SEQUENCE</scope>
    <source>
        <strain evidence="9">Stay&amp;Tobe</strain>
    </source>
</reference>
<dbReference type="PANTHER" id="PTHR42643">
    <property type="entry name" value="IONOTROPIC RECEPTOR 20A-RELATED"/>
    <property type="match status" value="1"/>
</dbReference>
<feature type="transmembrane region" description="Helical" evidence="8">
    <location>
        <begin position="341"/>
        <end position="368"/>
    </location>
</feature>